<evidence type="ECO:0000256" key="1">
    <source>
        <dbReference type="SAM" id="MobiDB-lite"/>
    </source>
</evidence>
<organism evidence="2 3">
    <name type="scientific">Phytophthora cactorum</name>
    <dbReference type="NCBI Taxonomy" id="29920"/>
    <lineage>
        <taxon>Eukaryota</taxon>
        <taxon>Sar</taxon>
        <taxon>Stramenopiles</taxon>
        <taxon>Oomycota</taxon>
        <taxon>Peronosporomycetes</taxon>
        <taxon>Peronosporales</taxon>
        <taxon>Peronosporaceae</taxon>
        <taxon>Phytophthora</taxon>
    </lineage>
</organism>
<name>A0A8T1TSN5_9STRA</name>
<reference evidence="2" key="1">
    <citation type="submission" date="2021-01" db="EMBL/GenBank/DDBJ databases">
        <title>Phytophthora aleatoria, a newly-described species from Pinus radiata is distinct from Phytophthora cactorum isolates based on comparative genomics.</title>
        <authorList>
            <person name="Mcdougal R."/>
            <person name="Panda P."/>
            <person name="Williams N."/>
            <person name="Studholme D.J."/>
        </authorList>
    </citation>
    <scope>NUCLEOTIDE SEQUENCE</scope>
    <source>
        <strain evidence="2">NZFS 3830</strain>
    </source>
</reference>
<dbReference type="AlphaFoldDB" id="A0A8T1TSN5"/>
<evidence type="ECO:0000313" key="2">
    <source>
        <dbReference type="EMBL" id="KAG6945629.1"/>
    </source>
</evidence>
<dbReference type="EMBL" id="JAENGZ010001922">
    <property type="protein sequence ID" value="KAG6945629.1"/>
    <property type="molecule type" value="Genomic_DNA"/>
</dbReference>
<feature type="region of interest" description="Disordered" evidence="1">
    <location>
        <begin position="1"/>
        <end position="61"/>
    </location>
</feature>
<proteinExistence type="predicted"/>
<sequence>MRRAEADAAMPRLEGRRQQRPQSSEGPRACNGTIGNYGRDNGVYWRERRTTVGDDGGGRSP</sequence>
<protein>
    <submittedName>
        <fullName evidence="2">Uncharacterized protein</fullName>
    </submittedName>
</protein>
<gene>
    <name evidence="2" type="ORF">JG687_00017173</name>
</gene>
<dbReference type="Proteomes" id="UP000688947">
    <property type="component" value="Unassembled WGS sequence"/>
</dbReference>
<accession>A0A8T1TSN5</accession>
<comment type="caution">
    <text evidence="2">The sequence shown here is derived from an EMBL/GenBank/DDBJ whole genome shotgun (WGS) entry which is preliminary data.</text>
</comment>
<evidence type="ECO:0000313" key="3">
    <source>
        <dbReference type="Proteomes" id="UP000688947"/>
    </source>
</evidence>